<dbReference type="EMBL" id="LT854255">
    <property type="protein sequence ID" value="SMR48462.1"/>
    <property type="molecule type" value="Genomic_DNA"/>
</dbReference>
<feature type="region of interest" description="Disordered" evidence="1">
    <location>
        <begin position="1"/>
        <end position="22"/>
    </location>
</feature>
<feature type="compositionally biased region" description="Polar residues" evidence="1">
    <location>
        <begin position="8"/>
        <end position="22"/>
    </location>
</feature>
<evidence type="ECO:0000313" key="2">
    <source>
        <dbReference type="EMBL" id="SMR48462.1"/>
    </source>
</evidence>
<evidence type="ECO:0000313" key="3">
    <source>
        <dbReference type="Proteomes" id="UP000245764"/>
    </source>
</evidence>
<dbReference type="Proteomes" id="UP000245764">
    <property type="component" value="Chromosome 3"/>
</dbReference>
<sequence length="161" mass="17924">MADGNHASAISNTASTSRPHYTKPFQTATLDLSLTHPEQYTSLDETGTMSSLPHFDERKLYLRIVNSDQASVYSISQISYLLDHRPIFTDRDISDPSPNSLTDGPTGDEIEELAVLTADRKKAWPRMKADALVVPRQHDIKKVHICGQAILDLPVRYTTSS</sequence>
<protein>
    <submittedName>
        <fullName evidence="2">Uncharacterized protein</fullName>
    </submittedName>
</protein>
<accession>A0A2H1G4H4</accession>
<reference evidence="3" key="1">
    <citation type="submission" date="2017-05" db="EMBL/GenBank/DDBJ databases">
        <authorList>
            <person name="Song R."/>
            <person name="Chenine A.L."/>
            <person name="Ruprecht R.M."/>
        </authorList>
    </citation>
    <scope>NUCLEOTIDE SEQUENCE [LARGE SCALE GENOMIC DNA]</scope>
</reference>
<organism evidence="2 3">
    <name type="scientific">Zymoseptoria tritici ST99CH_1E4</name>
    <dbReference type="NCBI Taxonomy" id="1276532"/>
    <lineage>
        <taxon>Eukaryota</taxon>
        <taxon>Fungi</taxon>
        <taxon>Dikarya</taxon>
        <taxon>Ascomycota</taxon>
        <taxon>Pezizomycotina</taxon>
        <taxon>Dothideomycetes</taxon>
        <taxon>Dothideomycetidae</taxon>
        <taxon>Mycosphaerellales</taxon>
        <taxon>Mycosphaerellaceae</taxon>
        <taxon>Zymoseptoria</taxon>
    </lineage>
</organism>
<gene>
    <name evidence="2" type="ORF">ZT1E4_G3852</name>
</gene>
<name>A0A2H1G4H4_ZYMTR</name>
<proteinExistence type="predicted"/>
<evidence type="ECO:0000256" key="1">
    <source>
        <dbReference type="SAM" id="MobiDB-lite"/>
    </source>
</evidence>
<dbReference type="AlphaFoldDB" id="A0A2H1G4H4"/>